<proteinExistence type="predicted"/>
<dbReference type="Gene3D" id="2.60.40.650">
    <property type="match status" value="1"/>
</dbReference>
<feature type="domain" description="Oxidoreductase molybdopterin-binding" evidence="6">
    <location>
        <begin position="34"/>
        <end position="208"/>
    </location>
</feature>
<evidence type="ECO:0000256" key="1">
    <source>
        <dbReference type="ARBA" id="ARBA00001924"/>
    </source>
</evidence>
<dbReference type="GO" id="GO:0030151">
    <property type="term" value="F:molybdenum ion binding"/>
    <property type="evidence" value="ECO:0007669"/>
    <property type="project" value="InterPro"/>
</dbReference>
<dbReference type="GO" id="GO:0006790">
    <property type="term" value="P:sulfur compound metabolic process"/>
    <property type="evidence" value="ECO:0007669"/>
    <property type="project" value="TreeGrafter"/>
</dbReference>
<dbReference type="Pfam" id="PF03404">
    <property type="entry name" value="Mo-co_dimer"/>
    <property type="match status" value="1"/>
</dbReference>
<keyword evidence="4" id="KW-0560">Oxidoreductase</keyword>
<dbReference type="PANTHER" id="PTHR19372">
    <property type="entry name" value="SULFITE REDUCTASE"/>
    <property type="match status" value="1"/>
</dbReference>
<dbReference type="Pfam" id="PF00174">
    <property type="entry name" value="Oxidored_molyb"/>
    <property type="match status" value="1"/>
</dbReference>
<dbReference type="PANTHER" id="PTHR19372:SF7">
    <property type="entry name" value="SULFITE OXIDASE, MITOCHONDRIAL"/>
    <property type="match status" value="1"/>
</dbReference>
<comment type="cofactor">
    <cofactor evidence="1">
        <name>Mo-molybdopterin</name>
        <dbReference type="ChEBI" id="CHEBI:71302"/>
    </cofactor>
</comment>
<geneLocation type="plasmid" evidence="9">
    <name>pdfi2</name>
</geneLocation>
<dbReference type="GO" id="GO:0020037">
    <property type="term" value="F:heme binding"/>
    <property type="evidence" value="ECO:0007669"/>
    <property type="project" value="TreeGrafter"/>
</dbReference>
<feature type="region of interest" description="Disordered" evidence="5">
    <location>
        <begin position="1"/>
        <end position="28"/>
    </location>
</feature>
<feature type="domain" description="Moybdenum cofactor oxidoreductase dimerisation" evidence="7">
    <location>
        <begin position="231"/>
        <end position="326"/>
    </location>
</feature>
<keyword evidence="3" id="KW-0479">Metal-binding</keyword>
<name>A0A221T2N3_9DEIO</name>
<keyword evidence="9" id="KW-1185">Reference proteome</keyword>
<sequence length="351" mass="37439">MLITRQSDPDNLEAPFGPLTERRSPPGGHYVRSHFPVPALDADFTLRVTGEVERPLTLGLAEVQALGAETRTVTMECAGNGRVYLSPKVSGVQWALGAVGTADWTGVPLRAVLELAGVRLGALEVVLTGADRGVMTEPVRSPGEAPYARSLPLDKALGDVLLAYAMNGRPLTPAHGAPLRAVVPGWYGMAAVKWLTGLHVTSTPYQGYFQTVDYARWETRADLPPERVPLSAMQVKSQIAHPAPHAQVPAGQPCEITGAAWTGEGTVTQVDVSTDGGQSWQAAAFLDPAEPGVWRRWTLSWTPRQPGPVTLLSRATDSAGHTQPAAHDPRNGTYVVHHVLPVPVHVQEGAS</sequence>
<evidence type="ECO:0000313" key="8">
    <source>
        <dbReference type="EMBL" id="ASN83121.1"/>
    </source>
</evidence>
<dbReference type="PRINTS" id="PR00407">
    <property type="entry name" value="EUMOPTERIN"/>
</dbReference>
<keyword evidence="8" id="KW-0614">Plasmid</keyword>
<accession>A0A221T2N3</accession>
<dbReference type="InterPro" id="IPR008335">
    <property type="entry name" value="Mopterin_OxRdtase_euk"/>
</dbReference>
<protein>
    <submittedName>
        <fullName evidence="8">Sulfite oxidase</fullName>
    </submittedName>
</protein>
<reference evidence="8 9" key="1">
    <citation type="submission" date="2017-05" db="EMBL/GenBank/DDBJ databases">
        <title>The complete genome sequence of Deinococcus ficus isolated from the rhizosphere of the Ficus religiosa L. in Taiwan.</title>
        <authorList>
            <person name="Wu K.-M."/>
            <person name="Liao T.-L."/>
            <person name="Liu Y.-M."/>
            <person name="Young C.-C."/>
            <person name="Tsai S.-F."/>
        </authorList>
    </citation>
    <scope>NUCLEOTIDE SEQUENCE [LARGE SCALE GENOMIC DNA]</scope>
    <source>
        <strain evidence="8 9">CC-FR2-10</strain>
        <plasmid evidence="9">pdfi2</plasmid>
    </source>
</reference>
<dbReference type="KEGG" id="dfc:DFI_17450"/>
<evidence type="ECO:0000256" key="5">
    <source>
        <dbReference type="SAM" id="MobiDB-lite"/>
    </source>
</evidence>
<dbReference type="Proteomes" id="UP000259030">
    <property type="component" value="Plasmid pDFI2"/>
</dbReference>
<dbReference type="CDD" id="cd02110">
    <property type="entry name" value="SO_family_Moco_dimer"/>
    <property type="match status" value="1"/>
</dbReference>
<dbReference type="InterPro" id="IPR005066">
    <property type="entry name" value="MoCF_OxRdtse_dimer"/>
</dbReference>
<keyword evidence="2" id="KW-0500">Molybdenum</keyword>
<dbReference type="AlphaFoldDB" id="A0A221T2N3"/>
<dbReference type="InterPro" id="IPR014756">
    <property type="entry name" value="Ig_E-set"/>
</dbReference>
<gene>
    <name evidence="8" type="ORF">DFI_17450</name>
</gene>
<evidence type="ECO:0000256" key="4">
    <source>
        <dbReference type="ARBA" id="ARBA00023002"/>
    </source>
</evidence>
<dbReference type="GO" id="GO:0043546">
    <property type="term" value="F:molybdopterin cofactor binding"/>
    <property type="evidence" value="ECO:0007669"/>
    <property type="project" value="TreeGrafter"/>
</dbReference>
<dbReference type="STRING" id="317577.GCA_000419625_03569"/>
<dbReference type="SUPFAM" id="SSF81296">
    <property type="entry name" value="E set domains"/>
    <property type="match status" value="1"/>
</dbReference>
<dbReference type="InterPro" id="IPR036374">
    <property type="entry name" value="OxRdtase_Mopterin-bd_sf"/>
</dbReference>
<dbReference type="InterPro" id="IPR000572">
    <property type="entry name" value="OxRdtase_Mopterin-bd_dom"/>
</dbReference>
<evidence type="ECO:0000259" key="6">
    <source>
        <dbReference type="Pfam" id="PF00174"/>
    </source>
</evidence>
<evidence type="ECO:0000259" key="7">
    <source>
        <dbReference type="Pfam" id="PF03404"/>
    </source>
</evidence>
<evidence type="ECO:0000256" key="3">
    <source>
        <dbReference type="ARBA" id="ARBA00022723"/>
    </source>
</evidence>
<dbReference type="RefSeq" id="WP_051307505.1">
    <property type="nucleotide sequence ID" value="NZ_CP021083.1"/>
</dbReference>
<evidence type="ECO:0000256" key="2">
    <source>
        <dbReference type="ARBA" id="ARBA00022505"/>
    </source>
</evidence>
<organism evidence="8 9">
    <name type="scientific">Deinococcus ficus</name>
    <dbReference type="NCBI Taxonomy" id="317577"/>
    <lineage>
        <taxon>Bacteria</taxon>
        <taxon>Thermotogati</taxon>
        <taxon>Deinococcota</taxon>
        <taxon>Deinococci</taxon>
        <taxon>Deinococcales</taxon>
        <taxon>Deinococcaceae</taxon>
        <taxon>Deinococcus</taxon>
    </lineage>
</organism>
<dbReference type="SUPFAM" id="SSF56524">
    <property type="entry name" value="Oxidoreductase molybdopterin-binding domain"/>
    <property type="match status" value="1"/>
</dbReference>
<dbReference type="Gene3D" id="3.90.420.10">
    <property type="entry name" value="Oxidoreductase, molybdopterin-binding domain"/>
    <property type="match status" value="1"/>
</dbReference>
<dbReference type="EMBL" id="CP021083">
    <property type="protein sequence ID" value="ASN83121.1"/>
    <property type="molecule type" value="Genomic_DNA"/>
</dbReference>
<evidence type="ECO:0000313" key="9">
    <source>
        <dbReference type="Proteomes" id="UP000259030"/>
    </source>
</evidence>
<dbReference type="GO" id="GO:0008482">
    <property type="term" value="F:sulfite oxidase activity"/>
    <property type="evidence" value="ECO:0007669"/>
    <property type="project" value="TreeGrafter"/>
</dbReference>